<keyword evidence="3" id="KW-1185">Reference proteome</keyword>
<dbReference type="Proteomes" id="UP000886595">
    <property type="component" value="Unassembled WGS sequence"/>
</dbReference>
<reference evidence="2 3" key="1">
    <citation type="submission" date="2020-02" db="EMBL/GenBank/DDBJ databases">
        <authorList>
            <person name="Ma Q."/>
            <person name="Huang Y."/>
            <person name="Song X."/>
            <person name="Pei D."/>
        </authorList>
    </citation>
    <scope>NUCLEOTIDE SEQUENCE [LARGE SCALE GENOMIC DNA]</scope>
    <source>
        <strain evidence="2">Sxm20200214</strain>
        <tissue evidence="2">Leaf</tissue>
    </source>
</reference>
<evidence type="ECO:0000256" key="1">
    <source>
        <dbReference type="SAM" id="MobiDB-lite"/>
    </source>
</evidence>
<proteinExistence type="predicted"/>
<feature type="region of interest" description="Disordered" evidence="1">
    <location>
        <begin position="142"/>
        <end position="161"/>
    </location>
</feature>
<name>A0A8X7NYI4_BRACI</name>
<dbReference type="OrthoDB" id="1110082at2759"/>
<dbReference type="EMBL" id="JAAMPC010000475">
    <property type="protein sequence ID" value="KAG2242449.1"/>
    <property type="molecule type" value="Genomic_DNA"/>
</dbReference>
<evidence type="ECO:0000313" key="2">
    <source>
        <dbReference type="EMBL" id="KAG2242449.1"/>
    </source>
</evidence>
<comment type="caution">
    <text evidence="2">The sequence shown here is derived from an EMBL/GenBank/DDBJ whole genome shotgun (WGS) entry which is preliminary data.</text>
</comment>
<sequence length="161" mass="17999">MERASQVNTRPTIKKEGVLKKYLLLGCLRSKPKVVQPFPLAKRMFGSTRFGNGTSDHGCGGYGNALANAKRPPPPQPPFNGPMYPLQQYHQMMMQQRQPPQFQMSGAPMHMIQQHSAPPYFLEMEDPQYKAAAAAAMSMFPQPPKPDPKMLVNNGIHYSSK</sequence>
<evidence type="ECO:0000313" key="3">
    <source>
        <dbReference type="Proteomes" id="UP000886595"/>
    </source>
</evidence>
<gene>
    <name evidence="2" type="ORF">Bca52824_095706</name>
</gene>
<feature type="region of interest" description="Disordered" evidence="1">
    <location>
        <begin position="62"/>
        <end position="85"/>
    </location>
</feature>
<protein>
    <submittedName>
        <fullName evidence="2">Uncharacterized protein</fullName>
    </submittedName>
</protein>
<organism evidence="2 3">
    <name type="scientific">Brassica carinata</name>
    <name type="common">Ethiopian mustard</name>
    <name type="synonym">Abyssinian cabbage</name>
    <dbReference type="NCBI Taxonomy" id="52824"/>
    <lineage>
        <taxon>Eukaryota</taxon>
        <taxon>Viridiplantae</taxon>
        <taxon>Streptophyta</taxon>
        <taxon>Embryophyta</taxon>
        <taxon>Tracheophyta</taxon>
        <taxon>Spermatophyta</taxon>
        <taxon>Magnoliopsida</taxon>
        <taxon>eudicotyledons</taxon>
        <taxon>Gunneridae</taxon>
        <taxon>Pentapetalae</taxon>
        <taxon>rosids</taxon>
        <taxon>malvids</taxon>
        <taxon>Brassicales</taxon>
        <taxon>Brassicaceae</taxon>
        <taxon>Brassiceae</taxon>
        <taxon>Brassica</taxon>
    </lineage>
</organism>
<accession>A0A8X7NYI4</accession>
<feature type="compositionally biased region" description="Pro residues" evidence="1">
    <location>
        <begin position="71"/>
        <end position="80"/>
    </location>
</feature>
<dbReference type="AlphaFoldDB" id="A0A8X7NYI4"/>